<accession>A0A428KIZ4</accession>
<dbReference type="PANTHER" id="PTHR37515">
    <property type="entry name" value="YALI0C09240P"/>
    <property type="match status" value="1"/>
</dbReference>
<evidence type="ECO:0000313" key="1">
    <source>
        <dbReference type="EMBL" id="RSK46433.1"/>
    </source>
</evidence>
<dbReference type="PANTHER" id="PTHR37515:SF2">
    <property type="entry name" value="YALI0C09240P"/>
    <property type="match status" value="1"/>
</dbReference>
<proteinExistence type="predicted"/>
<gene>
    <name evidence="1" type="ORF">EI293_04520</name>
</gene>
<dbReference type="AlphaFoldDB" id="A0A428KIZ4"/>
<dbReference type="Proteomes" id="UP000270291">
    <property type="component" value="Unassembled WGS sequence"/>
</dbReference>
<sequence length="196" mass="21647">MGIILLSNCQSTQHDLSVIPENLIDKGTIPDIENYYAENRVNYGTPIGEIQFTTNGDTIDFKNGVVPWADIATPDSTLKLLINPNEVVLSSSTVSVVIDYPLTTPSTYIISSKDGFTRAELLKSISTLYFKIYDEEAASTTIPVTPLKKRTTLLNRNHTNGKHGIWGHDIEDLSLTDAAVYRTDKDSIILTLNIDS</sequence>
<keyword evidence="2" id="KW-1185">Reference proteome</keyword>
<protein>
    <submittedName>
        <fullName evidence="1">Uncharacterized protein</fullName>
    </submittedName>
</protein>
<reference evidence="1 2" key="1">
    <citation type="submission" date="2018-12" db="EMBL/GenBank/DDBJ databases">
        <authorList>
            <person name="Feng G."/>
            <person name="Zhu H."/>
        </authorList>
    </citation>
    <scope>NUCLEOTIDE SEQUENCE [LARGE SCALE GENOMIC DNA]</scope>
    <source>
        <strain evidence="1 2">LMG 26000</strain>
    </source>
</reference>
<dbReference type="EMBL" id="RWIU01000001">
    <property type="protein sequence ID" value="RSK46433.1"/>
    <property type="molecule type" value="Genomic_DNA"/>
</dbReference>
<dbReference type="RefSeq" id="WP_125435938.1">
    <property type="nucleotide sequence ID" value="NZ_RWIU01000001.1"/>
</dbReference>
<organism evidence="1 2">
    <name type="scientific">Hymenobacter perfusus</name>
    <dbReference type="NCBI Taxonomy" id="1236770"/>
    <lineage>
        <taxon>Bacteria</taxon>
        <taxon>Pseudomonadati</taxon>
        <taxon>Bacteroidota</taxon>
        <taxon>Cytophagia</taxon>
        <taxon>Cytophagales</taxon>
        <taxon>Hymenobacteraceae</taxon>
        <taxon>Hymenobacter</taxon>
    </lineage>
</organism>
<dbReference type="OrthoDB" id="1161469at2"/>
<evidence type="ECO:0000313" key="2">
    <source>
        <dbReference type="Proteomes" id="UP000270291"/>
    </source>
</evidence>
<comment type="caution">
    <text evidence="1">The sequence shown here is derived from an EMBL/GenBank/DDBJ whole genome shotgun (WGS) entry which is preliminary data.</text>
</comment>
<name>A0A428KIZ4_9BACT</name>